<dbReference type="InterPro" id="IPR036852">
    <property type="entry name" value="Peptidase_S8/S53_dom_sf"/>
</dbReference>
<dbReference type="Gene3D" id="3.40.50.200">
    <property type="entry name" value="Peptidase S8/S53 domain"/>
    <property type="match status" value="1"/>
</dbReference>
<keyword evidence="3" id="KW-1185">Reference proteome</keyword>
<sequence>MTGQAGTLRLESAAAAQAVLDRYDRDTGRWHLPLVGEFWDAVAEAHRRGLTGHGRRAAVVDSAFDLSIPALHAASGGAPQMAARAGEPTAHGTVVALLILAVAPDAQLDLYETTADGVPDGFAVRAALRRIALSGVDAACLSLGVGVPRHEVTVEPADSLADASFTDMLLGMFAAAGRQVARPRTCPASPCLCEAARAASAQGPIIVAAAGNAVDGVFCPAVAEGVVSAGFQLDARELTAEQTELAAAIPPDFAQSDVTDLTIRQPAGVLGSSFAAPLATGAALLGFDGATLPAMMDSARFGGGADAILPAIVKGDWPKELAPYVLRTHEHAIAAFPHMPDILAGTHWCIGSALLATTTLVNAAYAEMQFGEADRAEPLLRAARRLVPDNPHAPANLAALLHNRARRGAGDPAALCREALDLVLVAKAARPGYQGYDEREAAIRRCLRELGA</sequence>
<evidence type="ECO:0000313" key="3">
    <source>
        <dbReference type="Proteomes" id="UP000831327"/>
    </source>
</evidence>
<dbReference type="SUPFAM" id="SSF52743">
    <property type="entry name" value="Subtilisin-like"/>
    <property type="match status" value="1"/>
</dbReference>
<proteinExistence type="predicted"/>
<accession>A0ABN6P951</accession>
<protein>
    <recommendedName>
        <fullName evidence="1">Peptidase S8/S53 domain-containing protein</fullName>
    </recommendedName>
</protein>
<organism evidence="2 3">
    <name type="scientific">Roseomonas fluvialis</name>
    <dbReference type="NCBI Taxonomy" id="1750527"/>
    <lineage>
        <taxon>Bacteria</taxon>
        <taxon>Pseudomonadati</taxon>
        <taxon>Pseudomonadota</taxon>
        <taxon>Alphaproteobacteria</taxon>
        <taxon>Acetobacterales</taxon>
        <taxon>Roseomonadaceae</taxon>
        <taxon>Roseomonas</taxon>
    </lineage>
</organism>
<evidence type="ECO:0000259" key="1">
    <source>
        <dbReference type="Pfam" id="PF00082"/>
    </source>
</evidence>
<dbReference type="EMBL" id="AP025637">
    <property type="protein sequence ID" value="BDG73928.1"/>
    <property type="molecule type" value="Genomic_DNA"/>
</dbReference>
<name>A0ABN6P951_9PROT</name>
<gene>
    <name evidence="2" type="ORF">Rmf_38570</name>
</gene>
<dbReference type="InterPro" id="IPR000209">
    <property type="entry name" value="Peptidase_S8/S53_dom"/>
</dbReference>
<feature type="domain" description="Peptidase S8/S53" evidence="1">
    <location>
        <begin position="89"/>
        <end position="285"/>
    </location>
</feature>
<reference evidence="2 3" key="1">
    <citation type="journal article" date="2016" name="Microbes Environ.">
        <title>Phylogenetically diverse aerobic anoxygenic phototrophic bacteria isolated from epilithic biofilms in Tama river, Japan.</title>
        <authorList>
            <person name="Hirose S."/>
            <person name="Matsuura K."/>
            <person name="Haruta S."/>
        </authorList>
    </citation>
    <scope>NUCLEOTIDE SEQUENCE [LARGE SCALE GENOMIC DNA]</scope>
    <source>
        <strain evidence="2 3">S08</strain>
    </source>
</reference>
<dbReference type="Pfam" id="PF00082">
    <property type="entry name" value="Peptidase_S8"/>
    <property type="match status" value="1"/>
</dbReference>
<evidence type="ECO:0000313" key="2">
    <source>
        <dbReference type="EMBL" id="BDG73928.1"/>
    </source>
</evidence>
<dbReference type="Proteomes" id="UP000831327">
    <property type="component" value="Chromosome"/>
</dbReference>